<dbReference type="Pfam" id="PF00010">
    <property type="entry name" value="HLH"/>
    <property type="match status" value="1"/>
</dbReference>
<dbReference type="Pfam" id="PF22754">
    <property type="entry name" value="bHLH-TF_ACT-like_plant"/>
    <property type="match status" value="1"/>
</dbReference>
<sequence length="336" mass="38578">MEFYDHDFLEELMALRRETMVTNPCSEENQLFSNAWSFECFDQNSLPFLPNPSFSCQEVPQTYNNDYTFNEIYSSLLDEFSAPKMIDSSSHNTTLDTPLNTPPFLAQEDYPLSMMEEEDPGFLGEELYSLDLQTTCKMEPSQSPDMPVFNTETCVERKNRTKKLQGQPSKNLMAERRRRKRLNDRLSMLRSIVPKISKMDRTSILGDTIDYMKELLEKINNMKQEMQVDSNMASILQDVNPNEILVRNSPKFDVERRNINNTRVEICCAGKPGLLLSTVNTLEALGLEIQQCVISCFNDFTMQASCSEELKQKTILSSEDIKQALFRSAGYGGRCL</sequence>
<dbReference type="InterPro" id="IPR051358">
    <property type="entry name" value="TF_AMS/ICE1/BHLH6-like"/>
</dbReference>
<evidence type="ECO:0000256" key="2">
    <source>
        <dbReference type="ARBA" id="ARBA00023015"/>
    </source>
</evidence>
<evidence type="ECO:0000256" key="4">
    <source>
        <dbReference type="ARBA" id="ARBA00023242"/>
    </source>
</evidence>
<reference evidence="6 7" key="1">
    <citation type="submission" date="2024-01" db="EMBL/GenBank/DDBJ databases">
        <title>The genomes of 5 underutilized Papilionoideae crops provide insights into root nodulation and disease resistance.</title>
        <authorList>
            <person name="Yuan L."/>
        </authorList>
    </citation>
    <scope>NUCLEOTIDE SEQUENCE [LARGE SCALE GENOMIC DNA]</scope>
    <source>
        <strain evidence="6">LY-2023</strain>
        <tissue evidence="6">Leaf</tissue>
    </source>
</reference>
<dbReference type="GO" id="GO:0046983">
    <property type="term" value="F:protein dimerization activity"/>
    <property type="evidence" value="ECO:0007669"/>
    <property type="project" value="InterPro"/>
</dbReference>
<dbReference type="AlphaFoldDB" id="A0AAN9PIW3"/>
<comment type="subcellular location">
    <subcellularLocation>
        <location evidence="1">Nucleus</location>
    </subcellularLocation>
</comment>
<evidence type="ECO:0000313" key="7">
    <source>
        <dbReference type="Proteomes" id="UP001359559"/>
    </source>
</evidence>
<keyword evidence="7" id="KW-1185">Reference proteome</keyword>
<feature type="domain" description="BHLH" evidence="5">
    <location>
        <begin position="166"/>
        <end position="215"/>
    </location>
</feature>
<keyword evidence="4" id="KW-0539">Nucleus</keyword>
<name>A0AAN9PIW3_CLITE</name>
<dbReference type="PANTHER" id="PTHR31945">
    <property type="entry name" value="TRANSCRIPTION FACTOR SCREAM2-RELATED"/>
    <property type="match status" value="1"/>
</dbReference>
<evidence type="ECO:0000313" key="6">
    <source>
        <dbReference type="EMBL" id="KAK7301070.1"/>
    </source>
</evidence>
<dbReference type="Proteomes" id="UP001359559">
    <property type="component" value="Unassembled WGS sequence"/>
</dbReference>
<evidence type="ECO:0000259" key="5">
    <source>
        <dbReference type="PROSITE" id="PS50888"/>
    </source>
</evidence>
<dbReference type="InterPro" id="IPR054502">
    <property type="entry name" value="bHLH-TF_ACT-like_plant"/>
</dbReference>
<keyword evidence="3" id="KW-0804">Transcription</keyword>
<evidence type="ECO:0000256" key="3">
    <source>
        <dbReference type="ARBA" id="ARBA00023163"/>
    </source>
</evidence>
<dbReference type="PROSITE" id="PS50888">
    <property type="entry name" value="BHLH"/>
    <property type="match status" value="1"/>
</dbReference>
<dbReference type="PANTHER" id="PTHR31945:SF138">
    <property type="entry name" value="BHLH TRANSCRIPTIONAL FACTOR"/>
    <property type="match status" value="1"/>
</dbReference>
<dbReference type="CDD" id="cd04873">
    <property type="entry name" value="ACT_UUR-ACR-like"/>
    <property type="match status" value="1"/>
</dbReference>
<proteinExistence type="predicted"/>
<dbReference type="SMART" id="SM00353">
    <property type="entry name" value="HLH"/>
    <property type="match status" value="1"/>
</dbReference>
<organism evidence="6 7">
    <name type="scientific">Clitoria ternatea</name>
    <name type="common">Butterfly pea</name>
    <dbReference type="NCBI Taxonomy" id="43366"/>
    <lineage>
        <taxon>Eukaryota</taxon>
        <taxon>Viridiplantae</taxon>
        <taxon>Streptophyta</taxon>
        <taxon>Embryophyta</taxon>
        <taxon>Tracheophyta</taxon>
        <taxon>Spermatophyta</taxon>
        <taxon>Magnoliopsida</taxon>
        <taxon>eudicotyledons</taxon>
        <taxon>Gunneridae</taxon>
        <taxon>Pentapetalae</taxon>
        <taxon>rosids</taxon>
        <taxon>fabids</taxon>
        <taxon>Fabales</taxon>
        <taxon>Fabaceae</taxon>
        <taxon>Papilionoideae</taxon>
        <taxon>50 kb inversion clade</taxon>
        <taxon>NPAAA clade</taxon>
        <taxon>indigoferoid/millettioid clade</taxon>
        <taxon>Phaseoleae</taxon>
        <taxon>Clitoria</taxon>
    </lineage>
</organism>
<protein>
    <recommendedName>
        <fullName evidence="5">BHLH domain-containing protein</fullName>
    </recommendedName>
</protein>
<comment type="caution">
    <text evidence="6">The sequence shown here is derived from an EMBL/GenBank/DDBJ whole genome shotgun (WGS) entry which is preliminary data.</text>
</comment>
<dbReference type="GO" id="GO:0043565">
    <property type="term" value="F:sequence-specific DNA binding"/>
    <property type="evidence" value="ECO:0007669"/>
    <property type="project" value="TreeGrafter"/>
</dbReference>
<dbReference type="InterPro" id="IPR011598">
    <property type="entry name" value="bHLH_dom"/>
</dbReference>
<evidence type="ECO:0000256" key="1">
    <source>
        <dbReference type="ARBA" id="ARBA00004123"/>
    </source>
</evidence>
<accession>A0AAN9PIW3</accession>
<dbReference type="GO" id="GO:0005634">
    <property type="term" value="C:nucleus"/>
    <property type="evidence" value="ECO:0007669"/>
    <property type="project" value="UniProtKB-SubCell"/>
</dbReference>
<dbReference type="SUPFAM" id="SSF47459">
    <property type="entry name" value="HLH, helix-loop-helix DNA-binding domain"/>
    <property type="match status" value="1"/>
</dbReference>
<gene>
    <name evidence="6" type="ORF">RJT34_11929</name>
</gene>
<dbReference type="EMBL" id="JAYKXN010000003">
    <property type="protein sequence ID" value="KAK7301070.1"/>
    <property type="molecule type" value="Genomic_DNA"/>
</dbReference>
<keyword evidence="2" id="KW-0805">Transcription regulation</keyword>
<dbReference type="InterPro" id="IPR036638">
    <property type="entry name" value="HLH_DNA-bd_sf"/>
</dbReference>
<dbReference type="GO" id="GO:0003700">
    <property type="term" value="F:DNA-binding transcription factor activity"/>
    <property type="evidence" value="ECO:0007669"/>
    <property type="project" value="TreeGrafter"/>
</dbReference>
<dbReference type="Gene3D" id="4.10.280.10">
    <property type="entry name" value="Helix-loop-helix DNA-binding domain"/>
    <property type="match status" value="1"/>
</dbReference>